<evidence type="ECO:0000313" key="4">
    <source>
        <dbReference type="EMBL" id="PVI03973.1"/>
    </source>
</evidence>
<dbReference type="InterPro" id="IPR036864">
    <property type="entry name" value="Zn2-C6_fun-type_DNA-bd_sf"/>
</dbReference>
<evidence type="ECO:0000259" key="3">
    <source>
        <dbReference type="PROSITE" id="PS00463"/>
    </source>
</evidence>
<proteinExistence type="predicted"/>
<organism evidence="4 5">
    <name type="scientific">Periconia macrospinosa</name>
    <dbReference type="NCBI Taxonomy" id="97972"/>
    <lineage>
        <taxon>Eukaryota</taxon>
        <taxon>Fungi</taxon>
        <taxon>Dikarya</taxon>
        <taxon>Ascomycota</taxon>
        <taxon>Pezizomycotina</taxon>
        <taxon>Dothideomycetes</taxon>
        <taxon>Pleosporomycetidae</taxon>
        <taxon>Pleosporales</taxon>
        <taxon>Massarineae</taxon>
        <taxon>Periconiaceae</taxon>
        <taxon>Periconia</taxon>
    </lineage>
</organism>
<dbReference type="STRING" id="97972.A0A2V1E098"/>
<keyword evidence="1" id="KW-0539">Nucleus</keyword>
<evidence type="ECO:0000256" key="2">
    <source>
        <dbReference type="SAM" id="MobiDB-lite"/>
    </source>
</evidence>
<dbReference type="Proteomes" id="UP000244855">
    <property type="component" value="Unassembled WGS sequence"/>
</dbReference>
<dbReference type="GO" id="GO:0000981">
    <property type="term" value="F:DNA-binding transcription factor activity, RNA polymerase II-specific"/>
    <property type="evidence" value="ECO:0007669"/>
    <property type="project" value="InterPro"/>
</dbReference>
<dbReference type="SUPFAM" id="SSF57701">
    <property type="entry name" value="Zn2/Cys6 DNA-binding domain"/>
    <property type="match status" value="1"/>
</dbReference>
<dbReference type="GO" id="GO:0008270">
    <property type="term" value="F:zinc ion binding"/>
    <property type="evidence" value="ECO:0007669"/>
    <property type="project" value="InterPro"/>
</dbReference>
<dbReference type="OrthoDB" id="4137815at2759"/>
<keyword evidence="5" id="KW-1185">Reference proteome</keyword>
<evidence type="ECO:0000313" key="5">
    <source>
        <dbReference type="Proteomes" id="UP000244855"/>
    </source>
</evidence>
<name>A0A2V1E098_9PLEO</name>
<dbReference type="InterPro" id="IPR001138">
    <property type="entry name" value="Zn2Cys6_DnaBD"/>
</dbReference>
<protein>
    <recommendedName>
        <fullName evidence="3">Zn(2)-C6 fungal-type domain-containing protein</fullName>
    </recommendedName>
</protein>
<evidence type="ECO:0000256" key="1">
    <source>
        <dbReference type="ARBA" id="ARBA00023242"/>
    </source>
</evidence>
<feature type="domain" description="Zn(2)-C6 fungal-type" evidence="3">
    <location>
        <begin position="43"/>
        <end position="73"/>
    </location>
</feature>
<reference evidence="4 5" key="1">
    <citation type="journal article" date="2018" name="Sci. Rep.">
        <title>Comparative genomics provides insights into the lifestyle and reveals functional heterogeneity of dark septate endophytic fungi.</title>
        <authorList>
            <person name="Knapp D.G."/>
            <person name="Nemeth J.B."/>
            <person name="Barry K."/>
            <person name="Hainaut M."/>
            <person name="Henrissat B."/>
            <person name="Johnson J."/>
            <person name="Kuo A."/>
            <person name="Lim J.H.P."/>
            <person name="Lipzen A."/>
            <person name="Nolan M."/>
            <person name="Ohm R.A."/>
            <person name="Tamas L."/>
            <person name="Grigoriev I.V."/>
            <person name="Spatafora J.W."/>
            <person name="Nagy L.G."/>
            <person name="Kovacs G.M."/>
        </authorList>
    </citation>
    <scope>NUCLEOTIDE SEQUENCE [LARGE SCALE GENOMIC DNA]</scope>
    <source>
        <strain evidence="4 5">DSE2036</strain>
    </source>
</reference>
<accession>A0A2V1E098</accession>
<feature type="region of interest" description="Disordered" evidence="2">
    <location>
        <begin position="19"/>
        <end position="38"/>
    </location>
</feature>
<sequence>MVTVNRNACHTYATMETPIRDVTPSNSSRRTAFGGPRTRNPNACERCHSQRKRCYLESGKSSCVACYSNGHICQARRKMRMGRRPVAQRSIPGSGTYSIIGLEPNLEKVHAQGPPNSWTVSTMDDTENTGHHADVYETLSTHSALILHRPMSLASEERKFFHTLQTREGFFQIHRPFLIGETFADDFQKTLTVLFYHAPNILTHAYQATLGVMAIEHKPKKDIAAWDLTLGSQSLQSFRKLSTSSLDIEDAAVVLMLGQILLAYNTVLWIGATRTITRGTLLAVQHCYPGLRQRPEYDCVTINPVLIDIVDCLLRREVPVLRPPESTRCTVDRCCGVLSSLLPLLYDLCHCSYAVKTMCPGISAENPYADIERRIKAWSPAYPPDFFKRYSPCETKTMMASASIYRQTALLVAHRLRFPLGAEDKWGEAVASNILDEVSPLSNKSVDGATGLNMDFPLLVATVELPDRGAAVARLFEPLRFCKAQLESNLRFVGLVRKAREEGFRGSWLDLVDGAYVGDILP</sequence>
<dbReference type="AlphaFoldDB" id="A0A2V1E098"/>
<dbReference type="EMBL" id="KZ805325">
    <property type="protein sequence ID" value="PVI03973.1"/>
    <property type="molecule type" value="Genomic_DNA"/>
</dbReference>
<dbReference type="PROSITE" id="PS00463">
    <property type="entry name" value="ZN2_CY6_FUNGAL_1"/>
    <property type="match status" value="1"/>
</dbReference>
<gene>
    <name evidence="4" type="ORF">DM02DRAFT_208085</name>
</gene>